<comment type="caution">
    <text evidence="2">The sequence shown here is derived from an EMBL/GenBank/DDBJ whole genome shotgun (WGS) entry which is preliminary data.</text>
</comment>
<gene>
    <name evidence="1" type="ORF">GGQ89_002025</name>
    <name evidence="2" type="ORF">JYA60_07730</name>
</gene>
<reference evidence="2" key="2">
    <citation type="submission" date="2021-01" db="EMBL/GenBank/DDBJ databases">
        <title>Genome Sequencing of Type Strains.</title>
        <authorList>
            <person name="Lemaire J.F."/>
            <person name="Inderbitzin P."/>
            <person name="Collins S.B."/>
            <person name="Wespe N."/>
            <person name="Knight-Connoni V."/>
        </authorList>
    </citation>
    <scope>NUCLEOTIDE SEQUENCE</scope>
    <source>
        <strain evidence="2">DSM 14562</strain>
    </source>
</reference>
<keyword evidence="3" id="KW-1185">Reference proteome</keyword>
<proteinExistence type="predicted"/>
<name>A0AA41DF38_9SPHN</name>
<evidence type="ECO:0000313" key="1">
    <source>
        <dbReference type="EMBL" id="MBB4609803.1"/>
    </source>
</evidence>
<evidence type="ECO:0000313" key="4">
    <source>
        <dbReference type="Proteomes" id="UP000704529"/>
    </source>
</evidence>
<evidence type="ECO:0000313" key="3">
    <source>
        <dbReference type="Proteomes" id="UP000584663"/>
    </source>
</evidence>
<dbReference type="Proteomes" id="UP000704529">
    <property type="component" value="Unassembled WGS sequence"/>
</dbReference>
<sequence length="92" mass="10455">MHPDNQMTDDQVNAAFRNLRRIKKQYDSKLDGHELAALMIGASILEGFNEGKRITGALAKLDFNKKHIGMILKDLTGVQWSRNNVSGYYFMP</sequence>
<evidence type="ECO:0000313" key="2">
    <source>
        <dbReference type="EMBL" id="MBN3558115.1"/>
    </source>
</evidence>
<reference evidence="1 3" key="1">
    <citation type="submission" date="2020-08" db="EMBL/GenBank/DDBJ databases">
        <title>Genomic Encyclopedia of Type Strains, Phase IV (KMG-IV): sequencing the most valuable type-strain genomes for metagenomic binning, comparative biology and taxonomic classification.</title>
        <authorList>
            <person name="Goeker M."/>
        </authorList>
    </citation>
    <scope>NUCLEOTIDE SEQUENCE [LARGE SCALE GENOMIC DNA]</scope>
    <source>
        <strain evidence="1 3">DSM 14562</strain>
    </source>
</reference>
<dbReference type="EMBL" id="JAFHKU010000123">
    <property type="protein sequence ID" value="MBN3558115.1"/>
    <property type="molecule type" value="Genomic_DNA"/>
</dbReference>
<organism evidence="2 4">
    <name type="scientific">Sphingomonas yabuuchiae</name>
    <dbReference type="NCBI Taxonomy" id="172044"/>
    <lineage>
        <taxon>Bacteria</taxon>
        <taxon>Pseudomonadati</taxon>
        <taxon>Pseudomonadota</taxon>
        <taxon>Alphaproteobacteria</taxon>
        <taxon>Sphingomonadales</taxon>
        <taxon>Sphingomonadaceae</taxon>
        <taxon>Sphingomonas</taxon>
    </lineage>
</organism>
<dbReference type="EMBL" id="JACHNX010000006">
    <property type="protein sequence ID" value="MBB4609803.1"/>
    <property type="molecule type" value="Genomic_DNA"/>
</dbReference>
<accession>A0AA41DF38</accession>
<protein>
    <submittedName>
        <fullName evidence="2">Uncharacterized protein</fullName>
    </submittedName>
</protein>
<dbReference type="AlphaFoldDB" id="A0AA41DF38"/>
<dbReference type="RefSeq" id="WP_184105654.1">
    <property type="nucleotide sequence ID" value="NZ_JACHNX010000006.1"/>
</dbReference>
<dbReference type="Proteomes" id="UP000584663">
    <property type="component" value="Unassembled WGS sequence"/>
</dbReference>